<comment type="similarity">
    <text evidence="2">Belongs to the TMEM45 family.</text>
</comment>
<dbReference type="InterPro" id="IPR006904">
    <property type="entry name" value="DUF716"/>
</dbReference>
<name>A0A250WQH4_9CHLO</name>
<evidence type="ECO:0000256" key="2">
    <source>
        <dbReference type="ARBA" id="ARBA00006948"/>
    </source>
</evidence>
<sequence>MLCLTLASWYQMQVPTGLVDLASLKLDLPQGICQVFLSLAFLYEVLLMGLHKKHDPMDVFVHEALTWTMLASAAVTAAEACFRDYPLLTMARIAGTFAQGAWFLALARIMFESHSAWQTAMSSDMARALYIRVGSFLDPDINGCSVRAWTLDLQA</sequence>
<gene>
    <name evidence="6" type="ORF">CEUSTIGMA_g557.t1</name>
</gene>
<dbReference type="Proteomes" id="UP000232323">
    <property type="component" value="Unassembled WGS sequence"/>
</dbReference>
<evidence type="ECO:0000256" key="5">
    <source>
        <dbReference type="ARBA" id="ARBA00023136"/>
    </source>
</evidence>
<evidence type="ECO:0000313" key="6">
    <source>
        <dbReference type="EMBL" id="GAX73104.1"/>
    </source>
</evidence>
<keyword evidence="4" id="KW-1133">Transmembrane helix</keyword>
<organism evidence="6 7">
    <name type="scientific">Chlamydomonas eustigma</name>
    <dbReference type="NCBI Taxonomy" id="1157962"/>
    <lineage>
        <taxon>Eukaryota</taxon>
        <taxon>Viridiplantae</taxon>
        <taxon>Chlorophyta</taxon>
        <taxon>core chlorophytes</taxon>
        <taxon>Chlorophyceae</taxon>
        <taxon>CS clade</taxon>
        <taxon>Chlamydomonadales</taxon>
        <taxon>Chlamydomonadaceae</taxon>
        <taxon>Chlamydomonas</taxon>
    </lineage>
</organism>
<dbReference type="AlphaFoldDB" id="A0A250WQH4"/>
<dbReference type="PANTHER" id="PTHR16007:SF15">
    <property type="entry name" value="TRANSMEMBRANE PROTEIN 45B"/>
    <property type="match status" value="1"/>
</dbReference>
<comment type="caution">
    <text evidence="6">The sequence shown here is derived from an EMBL/GenBank/DDBJ whole genome shotgun (WGS) entry which is preliminary data.</text>
</comment>
<proteinExistence type="inferred from homology"/>
<keyword evidence="7" id="KW-1185">Reference proteome</keyword>
<reference evidence="6 7" key="1">
    <citation type="submission" date="2017-08" db="EMBL/GenBank/DDBJ databases">
        <title>Acidophilic green algal genome provides insights into adaptation to an acidic environment.</title>
        <authorList>
            <person name="Hirooka S."/>
            <person name="Hirose Y."/>
            <person name="Kanesaki Y."/>
            <person name="Higuchi S."/>
            <person name="Fujiwara T."/>
            <person name="Onuma R."/>
            <person name="Era A."/>
            <person name="Ohbayashi R."/>
            <person name="Uzuka A."/>
            <person name="Nozaki H."/>
            <person name="Yoshikawa H."/>
            <person name="Miyagishima S.Y."/>
        </authorList>
    </citation>
    <scope>NUCLEOTIDE SEQUENCE [LARGE SCALE GENOMIC DNA]</scope>
    <source>
        <strain evidence="6 7">NIES-2499</strain>
    </source>
</reference>
<dbReference type="EMBL" id="BEGY01000002">
    <property type="protein sequence ID" value="GAX73104.1"/>
    <property type="molecule type" value="Genomic_DNA"/>
</dbReference>
<dbReference type="OrthoDB" id="551896at2759"/>
<keyword evidence="5" id="KW-0472">Membrane</keyword>
<dbReference type="GO" id="GO:0016020">
    <property type="term" value="C:membrane"/>
    <property type="evidence" value="ECO:0007669"/>
    <property type="project" value="UniProtKB-SubCell"/>
</dbReference>
<evidence type="ECO:0000256" key="3">
    <source>
        <dbReference type="ARBA" id="ARBA00022692"/>
    </source>
</evidence>
<dbReference type="Pfam" id="PF04819">
    <property type="entry name" value="DUF716"/>
    <property type="match status" value="1"/>
</dbReference>
<comment type="subcellular location">
    <subcellularLocation>
        <location evidence="1">Membrane</location>
        <topology evidence="1">Multi-pass membrane protein</topology>
    </subcellularLocation>
</comment>
<evidence type="ECO:0000313" key="7">
    <source>
        <dbReference type="Proteomes" id="UP000232323"/>
    </source>
</evidence>
<evidence type="ECO:0000256" key="1">
    <source>
        <dbReference type="ARBA" id="ARBA00004141"/>
    </source>
</evidence>
<accession>A0A250WQH4</accession>
<keyword evidence="3" id="KW-0812">Transmembrane</keyword>
<dbReference type="InterPro" id="IPR042127">
    <property type="entry name" value="TMEM45"/>
</dbReference>
<dbReference type="PANTHER" id="PTHR16007">
    <property type="entry name" value="EPIDIDYMAL MEMBRANE PROTEIN E9-RELATED"/>
    <property type="match status" value="1"/>
</dbReference>
<evidence type="ECO:0000256" key="4">
    <source>
        <dbReference type="ARBA" id="ARBA00022989"/>
    </source>
</evidence>
<protein>
    <submittedName>
        <fullName evidence="6">Uncharacterized protein</fullName>
    </submittedName>
</protein>